<dbReference type="InterPro" id="IPR018391">
    <property type="entry name" value="PQQ_b-propeller_rpt"/>
</dbReference>
<protein>
    <submittedName>
        <fullName evidence="2">Uncharacterized protein</fullName>
    </submittedName>
</protein>
<evidence type="ECO:0000313" key="2">
    <source>
        <dbReference type="EMBL" id="SVD00426.1"/>
    </source>
</evidence>
<accession>A0A382RS04</accession>
<dbReference type="InterPro" id="IPR011047">
    <property type="entry name" value="Quinoprotein_ADH-like_sf"/>
</dbReference>
<evidence type="ECO:0000256" key="1">
    <source>
        <dbReference type="SAM" id="MobiDB-lite"/>
    </source>
</evidence>
<feature type="region of interest" description="Disordered" evidence="1">
    <location>
        <begin position="123"/>
        <end position="148"/>
    </location>
</feature>
<sequence>MRILNYAVLLALVLGAGCGKKEPELRSEKVIPPDEKDNELFVEAVGLVSKAKSEESSDIPAAIKSYEEALVKVRKIVNEYKRSDEYKKSDLAVKLVSGETLFTGKSMEQITERVDELQRELTHRAEEEKRRAEGEKRKAEEEKRRAEARRRVEEKRKALVKKLLRWEFETGGDVYSSPAIGPDGTVYVGSSDKKLYALSGKSGVKLWEFET</sequence>
<proteinExistence type="predicted"/>
<dbReference type="SUPFAM" id="SSF50998">
    <property type="entry name" value="Quinoprotein alcohol dehydrogenase-like"/>
    <property type="match status" value="1"/>
</dbReference>
<dbReference type="Gene3D" id="2.130.10.10">
    <property type="entry name" value="YVTN repeat-like/Quinoprotein amine dehydrogenase"/>
    <property type="match status" value="1"/>
</dbReference>
<dbReference type="SMART" id="SM00564">
    <property type="entry name" value="PQQ"/>
    <property type="match status" value="1"/>
</dbReference>
<reference evidence="2" key="1">
    <citation type="submission" date="2018-05" db="EMBL/GenBank/DDBJ databases">
        <authorList>
            <person name="Lanie J.A."/>
            <person name="Ng W.-L."/>
            <person name="Kazmierczak K.M."/>
            <person name="Andrzejewski T.M."/>
            <person name="Davidsen T.M."/>
            <person name="Wayne K.J."/>
            <person name="Tettelin H."/>
            <person name="Glass J.I."/>
            <person name="Rusch D."/>
            <person name="Podicherti R."/>
            <person name="Tsui H.-C.T."/>
            <person name="Winkler M.E."/>
        </authorList>
    </citation>
    <scope>NUCLEOTIDE SEQUENCE</scope>
</reference>
<dbReference type="InterPro" id="IPR015943">
    <property type="entry name" value="WD40/YVTN_repeat-like_dom_sf"/>
</dbReference>
<feature type="non-terminal residue" evidence="2">
    <location>
        <position position="211"/>
    </location>
</feature>
<dbReference type="AlphaFoldDB" id="A0A382RS04"/>
<dbReference type="EMBL" id="UINC01123747">
    <property type="protein sequence ID" value="SVD00426.1"/>
    <property type="molecule type" value="Genomic_DNA"/>
</dbReference>
<dbReference type="PROSITE" id="PS51257">
    <property type="entry name" value="PROKAR_LIPOPROTEIN"/>
    <property type="match status" value="1"/>
</dbReference>
<gene>
    <name evidence="2" type="ORF">METZ01_LOCUS353280</name>
</gene>
<organism evidence="2">
    <name type="scientific">marine metagenome</name>
    <dbReference type="NCBI Taxonomy" id="408172"/>
    <lineage>
        <taxon>unclassified sequences</taxon>
        <taxon>metagenomes</taxon>
        <taxon>ecological metagenomes</taxon>
    </lineage>
</organism>
<name>A0A382RS04_9ZZZZ</name>